<feature type="compositionally biased region" description="Low complexity" evidence="1">
    <location>
        <begin position="48"/>
        <end position="59"/>
    </location>
</feature>
<dbReference type="GeneID" id="36521445"/>
<evidence type="ECO:0000313" key="2">
    <source>
        <dbReference type="EMBL" id="PLB34015.1"/>
    </source>
</evidence>
<feature type="region of interest" description="Disordered" evidence="1">
    <location>
        <begin position="29"/>
        <end position="238"/>
    </location>
</feature>
<feature type="region of interest" description="Disordered" evidence="1">
    <location>
        <begin position="458"/>
        <end position="519"/>
    </location>
</feature>
<evidence type="ECO:0000313" key="3">
    <source>
        <dbReference type="Proteomes" id="UP000234585"/>
    </source>
</evidence>
<feature type="region of interest" description="Disordered" evidence="1">
    <location>
        <begin position="709"/>
        <end position="811"/>
    </location>
</feature>
<proteinExistence type="predicted"/>
<dbReference type="InterPro" id="IPR045342">
    <property type="entry name" value="Etd1"/>
</dbReference>
<reference evidence="2 3" key="1">
    <citation type="submission" date="2017-12" db="EMBL/GenBank/DDBJ databases">
        <authorList>
            <consortium name="DOE Joint Genome Institute"/>
            <person name="Haridas S."/>
            <person name="Kjaerbolling I."/>
            <person name="Vesth T.C."/>
            <person name="Frisvad J.C."/>
            <person name="Nybo J.L."/>
            <person name="Theobald S."/>
            <person name="Kuo A."/>
            <person name="Bowyer P."/>
            <person name="Matsuda Y."/>
            <person name="Mondo S."/>
            <person name="Lyhne E.K."/>
            <person name="Kogle M.E."/>
            <person name="Clum A."/>
            <person name="Lipzen A."/>
            <person name="Salamov A."/>
            <person name="Ngan C.Y."/>
            <person name="Daum C."/>
            <person name="Chiniquy J."/>
            <person name="Barry K."/>
            <person name="LaButti K."/>
            <person name="Simmons B.A."/>
            <person name="Magnuson J.K."/>
            <person name="Mortensen U.H."/>
            <person name="Larsen T.O."/>
            <person name="Grigoriev I.V."/>
            <person name="Baker S.E."/>
            <person name="Andersen M.R."/>
            <person name="Nordberg H.P."/>
            <person name="Cantor M.N."/>
            <person name="Hua S.X."/>
        </authorList>
    </citation>
    <scope>NUCLEOTIDE SEQUENCE [LARGE SCALE GENOMIC DNA]</scope>
    <source>
        <strain evidence="2 3">CBS 102.13</strain>
    </source>
</reference>
<feature type="compositionally biased region" description="Acidic residues" evidence="1">
    <location>
        <begin position="786"/>
        <end position="801"/>
    </location>
</feature>
<dbReference type="EMBL" id="KZ559188">
    <property type="protein sequence ID" value="PLB34015.1"/>
    <property type="molecule type" value="Genomic_DNA"/>
</dbReference>
<evidence type="ECO:0000256" key="1">
    <source>
        <dbReference type="SAM" id="MobiDB-lite"/>
    </source>
</evidence>
<dbReference type="Proteomes" id="UP000234585">
    <property type="component" value="Unassembled WGS sequence"/>
</dbReference>
<accession>A0A2I2F049</accession>
<protein>
    <submittedName>
        <fullName evidence="2">Uncharacterized protein</fullName>
    </submittedName>
</protein>
<feature type="compositionally biased region" description="Basic and acidic residues" evidence="1">
    <location>
        <begin position="709"/>
        <end position="723"/>
    </location>
</feature>
<feature type="region of interest" description="Disordered" evidence="1">
    <location>
        <begin position="333"/>
        <end position="436"/>
    </location>
</feature>
<feature type="compositionally biased region" description="Polar residues" evidence="1">
    <location>
        <begin position="1020"/>
        <end position="1029"/>
    </location>
</feature>
<organism evidence="2 3">
    <name type="scientific">Aspergillus candidus</name>
    <dbReference type="NCBI Taxonomy" id="41067"/>
    <lineage>
        <taxon>Eukaryota</taxon>
        <taxon>Fungi</taxon>
        <taxon>Dikarya</taxon>
        <taxon>Ascomycota</taxon>
        <taxon>Pezizomycotina</taxon>
        <taxon>Eurotiomycetes</taxon>
        <taxon>Eurotiomycetidae</taxon>
        <taxon>Eurotiales</taxon>
        <taxon>Aspergillaceae</taxon>
        <taxon>Aspergillus</taxon>
        <taxon>Aspergillus subgen. Circumdati</taxon>
    </lineage>
</organism>
<dbReference type="RefSeq" id="XP_024668027.1">
    <property type="nucleotide sequence ID" value="XM_024814285.1"/>
</dbReference>
<dbReference type="GO" id="GO:0005096">
    <property type="term" value="F:GTPase activator activity"/>
    <property type="evidence" value="ECO:0007669"/>
    <property type="project" value="InterPro"/>
</dbReference>
<feature type="region of interest" description="Disordered" evidence="1">
    <location>
        <begin position="1004"/>
        <end position="1038"/>
    </location>
</feature>
<feature type="compositionally biased region" description="Basic and acidic residues" evidence="1">
    <location>
        <begin position="126"/>
        <end position="138"/>
    </location>
</feature>
<name>A0A2I2F049_ASPCN</name>
<gene>
    <name evidence="2" type="ORF">BDW47DRAFT_112974</name>
</gene>
<dbReference type="OrthoDB" id="5346713at2759"/>
<dbReference type="AlphaFoldDB" id="A0A2I2F049"/>
<feature type="compositionally biased region" description="Basic residues" evidence="1">
    <location>
        <begin position="486"/>
        <end position="495"/>
    </location>
</feature>
<dbReference type="GO" id="GO:1902412">
    <property type="term" value="P:regulation of mitotic cytokinesis"/>
    <property type="evidence" value="ECO:0007669"/>
    <property type="project" value="InterPro"/>
</dbReference>
<keyword evidence="3" id="KW-1185">Reference proteome</keyword>
<sequence>MRMEHVSTLCAVSTVGIAATGFALGRVEQKSPPSSRLRNKIHPQGGCAPAATDTATFPTLNTSRPRTRHTSVAADLASPTNTGPRIHDDVVGQGCSDEPSRPKSSFGGIRLRRRGQTFSTTLSQAPKDDLPVSHDRRPSSSWIRRLSFQPDKRPSCQSPVFPSSDGPASPVYSRPSSQRRPPNKLVKRPTLQQHSINPLFESAPSSPLSPTFHRPATSYQRSGHLGHKATHSLNFEPSSFADPRVQFTTDGAPQTADSWQPYLRTSLGGSLDRLTRRFSTNTKPRDPGLRRIIPSSDTAPALLLGTSVASKEISTSVEPEWRALGSPVHFRNPFQQSASAQGPEPESPCVPNQISRGPLDSNDEADLQREDTSPEAVGGGEAVDVSLSRPKRRAASTPLPNQEELEGANVASSVHERRNVSHPAGVHARTPTVSEAGDPFSLELNVVESRRKFVPSYSQPDIGNLRESRQRPMTSDSAIPSTHQGSMRHRPKRHSIAASEPTSTVIGSDDTHVFTSSEEDDTDFLSDTAFDSIRTHVTSSSSGLHTARIESIFDKSIPPGIAEDASTPLGNPDSCDFFAPQQREKSHFDKDADKVPALVSTRPAPNEINMSEGNSGISFISDLTDDEDTHSLIADLPGDTMGQALPARGPPLSLTTHNLGQGKAKLLLHNEEQETPVEMQGHAQYGFPGATNGAPGNTARMNIFDWSEQPKPDREACGPDWRPRTVHGKHGPEFRGSRAPSRKVPNALHLRSQSVPVSRDIATAQDSRRTSGKYGTWGLGSKGVSEDWDNDFDFDEPDESNTNDKTRPRKNLSESVMVVPQAIMERQASLHGQFGQVQELTLLVEELKRLRQRASFLGIVRGPSSELWKEAEGIVDLATLDDDEDHLSPPGSPASLTFSFDDSEGEKSATNGLWKRSSGVSWGAALSEQPHRISSEFPIPDHKENSVLDMIYQQRVSHDPASNGSHLPPPKKLPFDTQSLHSLVNRAGVITRALKEVIRKADEVPSGPHDVHPTAPPFSQIFNRPSNDSLPCFDSPVG</sequence>
<feature type="compositionally biased region" description="Polar residues" evidence="1">
    <location>
        <begin position="471"/>
        <end position="485"/>
    </location>
</feature>
<dbReference type="Pfam" id="PF20162">
    <property type="entry name" value="Etd1"/>
    <property type="match status" value="1"/>
</dbReference>